<organism evidence="2 3">
    <name type="scientific">Clathrospora elynae</name>
    <dbReference type="NCBI Taxonomy" id="706981"/>
    <lineage>
        <taxon>Eukaryota</taxon>
        <taxon>Fungi</taxon>
        <taxon>Dikarya</taxon>
        <taxon>Ascomycota</taxon>
        <taxon>Pezizomycotina</taxon>
        <taxon>Dothideomycetes</taxon>
        <taxon>Pleosporomycetidae</taxon>
        <taxon>Pleosporales</taxon>
        <taxon>Diademaceae</taxon>
        <taxon>Clathrospora</taxon>
    </lineage>
</organism>
<protein>
    <recommendedName>
        <fullName evidence="4">Peptidase M12A domain-containing protein</fullName>
    </recommendedName>
</protein>
<dbReference type="Gene3D" id="3.40.390.10">
    <property type="entry name" value="Collagenase (Catalytic Domain)"/>
    <property type="match status" value="1"/>
</dbReference>
<sequence>MLLTLFAIFGMLVRACIPPFNGVRYLDNATLLDEAVAQMGLYLQTGGATIVGGMGPARNLPAGDPGQTFIIPYCMADQYSESHLAGIMEKAWNLWFKKLGTPAASTGHRLGGFWHVINNGKLQRCFTDYKNKIWNPLGPAETLVVDASVTHSLRGMSTATLDYIPDSCPAVHRHRMDTGYYYGIPEDYTAWLTAHEKGHVFGLIYELSREDRDHHDHFECKNLEDCDQVVARLKANSIPNVDIDTICGSQIWGHVSQFDEIGFAAPAFSTLPFMDPYHKDKGGNPNGDKHPYTVPHSNDYDMMSIMQYASVDFIKQGNRFDVYSVPLVQWNHSGPNVTPPKEVTEDNALIIIAWDKLSTDDVDMIKSIYPYVG</sequence>
<name>A0A6A5SS27_9PLEO</name>
<accession>A0A6A5SS27</accession>
<proteinExistence type="predicted"/>
<dbReference type="AlphaFoldDB" id="A0A6A5SS27"/>
<dbReference type="InterPro" id="IPR024079">
    <property type="entry name" value="MetalloPept_cat_dom_sf"/>
</dbReference>
<keyword evidence="3" id="KW-1185">Reference proteome</keyword>
<gene>
    <name evidence="2" type="ORF">EJ02DRAFT_345787</name>
</gene>
<evidence type="ECO:0008006" key="4">
    <source>
        <dbReference type="Google" id="ProtNLM"/>
    </source>
</evidence>
<dbReference type="GO" id="GO:0008237">
    <property type="term" value="F:metallopeptidase activity"/>
    <property type="evidence" value="ECO:0007669"/>
    <property type="project" value="InterPro"/>
</dbReference>
<feature type="chain" id="PRO_5025535073" description="Peptidase M12A domain-containing protein" evidence="1">
    <location>
        <begin position="16"/>
        <end position="373"/>
    </location>
</feature>
<dbReference type="EMBL" id="ML976036">
    <property type="protein sequence ID" value="KAF1942379.1"/>
    <property type="molecule type" value="Genomic_DNA"/>
</dbReference>
<feature type="signal peptide" evidence="1">
    <location>
        <begin position="1"/>
        <end position="15"/>
    </location>
</feature>
<keyword evidence="1" id="KW-0732">Signal</keyword>
<dbReference type="Proteomes" id="UP000800038">
    <property type="component" value="Unassembled WGS sequence"/>
</dbReference>
<evidence type="ECO:0000256" key="1">
    <source>
        <dbReference type="SAM" id="SignalP"/>
    </source>
</evidence>
<dbReference type="OrthoDB" id="291007at2759"/>
<evidence type="ECO:0000313" key="3">
    <source>
        <dbReference type="Proteomes" id="UP000800038"/>
    </source>
</evidence>
<reference evidence="2" key="1">
    <citation type="journal article" date="2020" name="Stud. Mycol.">
        <title>101 Dothideomycetes genomes: a test case for predicting lifestyles and emergence of pathogens.</title>
        <authorList>
            <person name="Haridas S."/>
            <person name="Albert R."/>
            <person name="Binder M."/>
            <person name="Bloem J."/>
            <person name="Labutti K."/>
            <person name="Salamov A."/>
            <person name="Andreopoulos B."/>
            <person name="Baker S."/>
            <person name="Barry K."/>
            <person name="Bills G."/>
            <person name="Bluhm B."/>
            <person name="Cannon C."/>
            <person name="Castanera R."/>
            <person name="Culley D."/>
            <person name="Daum C."/>
            <person name="Ezra D."/>
            <person name="Gonzalez J."/>
            <person name="Henrissat B."/>
            <person name="Kuo A."/>
            <person name="Liang C."/>
            <person name="Lipzen A."/>
            <person name="Lutzoni F."/>
            <person name="Magnuson J."/>
            <person name="Mondo S."/>
            <person name="Nolan M."/>
            <person name="Ohm R."/>
            <person name="Pangilinan J."/>
            <person name="Park H.-J."/>
            <person name="Ramirez L."/>
            <person name="Alfaro M."/>
            <person name="Sun H."/>
            <person name="Tritt A."/>
            <person name="Yoshinaga Y."/>
            <person name="Zwiers L.-H."/>
            <person name="Turgeon B."/>
            <person name="Goodwin S."/>
            <person name="Spatafora J."/>
            <person name="Crous P."/>
            <person name="Grigoriev I."/>
        </authorList>
    </citation>
    <scope>NUCLEOTIDE SEQUENCE</scope>
    <source>
        <strain evidence="2">CBS 161.51</strain>
    </source>
</reference>
<evidence type="ECO:0000313" key="2">
    <source>
        <dbReference type="EMBL" id="KAF1942379.1"/>
    </source>
</evidence>